<accession>A0A5C8CH66</accession>
<keyword evidence="5" id="KW-1133">Transmembrane helix</keyword>
<keyword evidence="5" id="KW-0812">Transmembrane</keyword>
<evidence type="ECO:0000313" key="8">
    <source>
        <dbReference type="Proteomes" id="UP000325116"/>
    </source>
</evidence>
<dbReference type="PANTHER" id="PTHR32089:SF112">
    <property type="entry name" value="LYSOZYME-LIKE PROTEIN-RELATED"/>
    <property type="match status" value="1"/>
</dbReference>
<feature type="coiled-coil region" evidence="4">
    <location>
        <begin position="397"/>
        <end position="424"/>
    </location>
</feature>
<dbReference type="GO" id="GO:0016020">
    <property type="term" value="C:membrane"/>
    <property type="evidence" value="ECO:0007669"/>
    <property type="project" value="InterPro"/>
</dbReference>
<gene>
    <name evidence="7" type="ORF">EPJ80_03330</name>
</gene>
<dbReference type="RefSeq" id="WP_147757901.1">
    <property type="nucleotide sequence ID" value="NZ_SAXT01000003.1"/>
</dbReference>
<dbReference type="Pfam" id="PF00015">
    <property type="entry name" value="MCPsignal"/>
    <property type="match status" value="1"/>
</dbReference>
<evidence type="ECO:0000256" key="1">
    <source>
        <dbReference type="ARBA" id="ARBA00023224"/>
    </source>
</evidence>
<evidence type="ECO:0000256" key="3">
    <source>
        <dbReference type="PROSITE-ProRule" id="PRU00284"/>
    </source>
</evidence>
<proteinExistence type="inferred from homology"/>
<dbReference type="Proteomes" id="UP000325116">
    <property type="component" value="Unassembled WGS sequence"/>
</dbReference>
<name>A0A5C8CH66_9SPIR</name>
<comment type="similarity">
    <text evidence="2">Belongs to the methyl-accepting chemotaxis (MCP) protein family.</text>
</comment>
<dbReference type="GO" id="GO:0004888">
    <property type="term" value="F:transmembrane signaling receptor activity"/>
    <property type="evidence" value="ECO:0007669"/>
    <property type="project" value="InterPro"/>
</dbReference>
<dbReference type="SMART" id="SM00283">
    <property type="entry name" value="MA"/>
    <property type="match status" value="1"/>
</dbReference>
<comment type="caution">
    <text evidence="7">The sequence shown here is derived from an EMBL/GenBank/DDBJ whole genome shotgun (WGS) entry which is preliminary data.</text>
</comment>
<dbReference type="InterPro" id="IPR004090">
    <property type="entry name" value="Chemotax_Me-accpt_rcpt"/>
</dbReference>
<sequence length="919" mass="104461">MGIRFRIILIIIIVMSMISLSAYFLGDNVNTRIFRNIINENINNKFTVIANEFENNIITAREEVEKLSFSLSAMYNNLNNRSREYLYSYLPNFLSSSVNNLNYEREISILFFQPLAGTYRYSPADNEFVITERNDILNIRNFKSSRIYMNYDSENNLVFNIDRAINNVNNNAVIGIVGISIPLSYNSENIKNIFAIKESDILIINKNDLSIINSKEDALNNLKIDALYPDDYELLNSNTENNNILNSDVIVNNLKFTAYVKTISKDLNMVMFIPETYYNSEMKEMNKSTVYMVIVAFFVAMMIIVFLIKLVFNSVTRVTDTIGNSIDDNDLRLAIPEVSGSDEIAEMAKWIEVINNGFQHTLSNIKKNVTIFKRQTSAFPEKISENVNTIYSVNESVENIRKNLNEESNQIDIAENNNKNIQEYIESNTSNINAININAKNLQDKILEESASIEKTVSSIEDMIKNIENIDSIIESAENKTRNLLSASSKSKEKIKSATKSTEDLISSLVAISNFVSSIRNIARQTNLLAMNAAIEAAHAGKYSTGFAVVAEEIRILSETSDEQADNADRILQEIKDRISTTSYDLSDSAEQFSTLIKDVSEITDLMDSVHNSSSGQSKITNEILHSITMMSKLSENIKSQYINITERLGEIKNNIESLSSLSLNNSKALSSIRNVSGNINENIENISVNSGNLYASVNNMNKLVYENSSLLTDIEGEISKYKIKDIRVQSNITQRVRGMNLILLKEFVKNKFGEDGYQKWITAMQPSSSLIFKNDILSNDWYPYMTAFHNPYRLVCDLFYDGSNTGIKEIAEYSYNRILPKWTKIFSIFIPKFFILSYGTEFIFKNLFDPVSIEIIKSRKGVLIAHIKDFNEDSDVLELSILYWASSLLESINNVKSSIEITKSMKEGNAYTELLLKW</sequence>
<keyword evidence="1 3" id="KW-0807">Transducer</keyword>
<evidence type="ECO:0000256" key="4">
    <source>
        <dbReference type="SAM" id="Coils"/>
    </source>
</evidence>
<dbReference type="Gene3D" id="1.10.287.950">
    <property type="entry name" value="Methyl-accepting chemotaxis protein"/>
    <property type="match status" value="1"/>
</dbReference>
<keyword evidence="4" id="KW-0175">Coiled coil</keyword>
<dbReference type="GO" id="GO:0006935">
    <property type="term" value="P:chemotaxis"/>
    <property type="evidence" value="ECO:0007669"/>
    <property type="project" value="InterPro"/>
</dbReference>
<reference evidence="7 8" key="1">
    <citation type="journal article" date="1992" name="Lakartidningen">
        <title>[Penicillin V and not amoxicillin is the first choice preparation in acute otitis].</title>
        <authorList>
            <person name="Kamme C."/>
            <person name="Lundgren K."/>
            <person name="Prellner K."/>
        </authorList>
    </citation>
    <scope>NUCLEOTIDE SEQUENCE [LARGE SCALE GENOMIC DNA]</scope>
    <source>
        <strain evidence="7 8">W1</strain>
    </source>
</reference>
<dbReference type="InterPro" id="IPR004089">
    <property type="entry name" value="MCPsignal_dom"/>
</dbReference>
<evidence type="ECO:0000256" key="5">
    <source>
        <dbReference type="SAM" id="Phobius"/>
    </source>
</evidence>
<organism evidence="7 8">
    <name type="scientific">Brachyspira aalborgi</name>
    <dbReference type="NCBI Taxonomy" id="29522"/>
    <lineage>
        <taxon>Bacteria</taxon>
        <taxon>Pseudomonadati</taxon>
        <taxon>Spirochaetota</taxon>
        <taxon>Spirochaetia</taxon>
        <taxon>Brachyspirales</taxon>
        <taxon>Brachyspiraceae</taxon>
        <taxon>Brachyspira</taxon>
    </lineage>
</organism>
<keyword evidence="5" id="KW-0472">Membrane</keyword>
<feature type="domain" description="Methyl-accepting transducer" evidence="6">
    <location>
        <begin position="424"/>
        <end position="646"/>
    </location>
</feature>
<evidence type="ECO:0000313" key="7">
    <source>
        <dbReference type="EMBL" id="TXJ12650.1"/>
    </source>
</evidence>
<dbReference type="EMBL" id="SAXT01000003">
    <property type="protein sequence ID" value="TXJ12650.1"/>
    <property type="molecule type" value="Genomic_DNA"/>
</dbReference>
<dbReference type="PANTHER" id="PTHR32089">
    <property type="entry name" value="METHYL-ACCEPTING CHEMOTAXIS PROTEIN MCPB"/>
    <property type="match status" value="1"/>
</dbReference>
<evidence type="ECO:0000259" key="6">
    <source>
        <dbReference type="PROSITE" id="PS50111"/>
    </source>
</evidence>
<feature type="transmembrane region" description="Helical" evidence="5">
    <location>
        <begin position="290"/>
        <end position="312"/>
    </location>
</feature>
<dbReference type="PROSITE" id="PS50111">
    <property type="entry name" value="CHEMOTAXIS_TRANSDUC_2"/>
    <property type="match status" value="1"/>
</dbReference>
<dbReference type="AlphaFoldDB" id="A0A5C8CH66"/>
<dbReference type="PRINTS" id="PR00260">
    <property type="entry name" value="CHEMTRNSDUCR"/>
</dbReference>
<protein>
    <submittedName>
        <fullName evidence="7">Methyl-accepting chemotaxis protein</fullName>
    </submittedName>
</protein>
<dbReference type="SUPFAM" id="SSF58104">
    <property type="entry name" value="Methyl-accepting chemotaxis protein (MCP) signaling domain"/>
    <property type="match status" value="1"/>
</dbReference>
<dbReference type="Gene3D" id="6.10.340.10">
    <property type="match status" value="1"/>
</dbReference>
<feature type="transmembrane region" description="Helical" evidence="5">
    <location>
        <begin position="6"/>
        <end position="25"/>
    </location>
</feature>
<dbReference type="GO" id="GO:0007165">
    <property type="term" value="P:signal transduction"/>
    <property type="evidence" value="ECO:0007669"/>
    <property type="project" value="UniProtKB-KW"/>
</dbReference>
<evidence type="ECO:0000256" key="2">
    <source>
        <dbReference type="ARBA" id="ARBA00029447"/>
    </source>
</evidence>